<name>A0ABP9FQZ9_9SPHI</name>
<dbReference type="PROSITE" id="PS50112">
    <property type="entry name" value="PAS"/>
    <property type="match status" value="1"/>
</dbReference>
<protein>
    <recommendedName>
        <fullName evidence="3">histidine kinase</fullName>
        <ecNumber evidence="3">2.7.13.3</ecNumber>
    </recommendedName>
</protein>
<dbReference type="SMART" id="SM00086">
    <property type="entry name" value="PAC"/>
    <property type="match status" value="2"/>
</dbReference>
<keyword evidence="7" id="KW-0547">Nucleotide-binding</keyword>
<dbReference type="EC" id="2.7.13.3" evidence="3"/>
<keyword evidence="4" id="KW-0597">Phosphoprotein</keyword>
<evidence type="ECO:0000313" key="17">
    <source>
        <dbReference type="EMBL" id="GAA4913746.1"/>
    </source>
</evidence>
<keyword evidence="11" id="KW-0902">Two-component regulatory system</keyword>
<feature type="coiled-coil region" evidence="13">
    <location>
        <begin position="140"/>
        <end position="192"/>
    </location>
</feature>
<dbReference type="PRINTS" id="PR00344">
    <property type="entry name" value="BCTRLSENSOR"/>
</dbReference>
<dbReference type="PROSITE" id="PS50109">
    <property type="entry name" value="HIS_KIN"/>
    <property type="match status" value="1"/>
</dbReference>
<dbReference type="InterPro" id="IPR035965">
    <property type="entry name" value="PAS-like_dom_sf"/>
</dbReference>
<evidence type="ECO:0000256" key="13">
    <source>
        <dbReference type="SAM" id="Coils"/>
    </source>
</evidence>
<dbReference type="InterPro" id="IPR004358">
    <property type="entry name" value="Sig_transdc_His_kin-like_C"/>
</dbReference>
<dbReference type="CDD" id="cd00082">
    <property type="entry name" value="HisKA"/>
    <property type="match status" value="1"/>
</dbReference>
<sequence>MDNPTLASKNNIHDSLLLQVLSSSTYATAIYVSEHLHIGFVNEGMLRLWGKDRSVTGKTFEEAIPEIAGQPFASLLKNVWHTGRTFKAENTPADLIIDGELQTLYFDFEYRAIKSDTGDVYSILHTAVDVTEEVRQGKVIVEKENHEQELFEELAASNEELTAINEEYLATNEELSATNEELTATIEELAQSQMELRYSKSKVDQILNSQAAPVVVLQGPEHIVTSVNEAILRFWNRTADQVLGKPMLEVFPEMKDQIFPSLWKHVLDTGEPVVKKEIEVYYNHPQEGERRFLADFHYQPLLDLNGNVNRVLATVIDNTERVLSRKAIEKAEEQLRLAIESSKMGTWNIDAKTYEFLPSIRMKGFFGYDEDEYMSYNDALALISDEHRDRVKSAMRNAINKGLPFDEEFSLKARDSQQLRWFKATGKLYQDKHDGNKYFSGTLLDVTEAKEDDLRKNDFIGMVSHELKTPLTSLNAYLQMLTAKAQKADDTFTAQALGKAGTQVKKMTSLINGFLNVSRLESGKIYLEKQTFDLEQLVDEVEDEMKLIHTTHPIIFNRCSPVFVEADREKIGQVINNYLSNAIKYSPKGSPIVVECTETENCVRVTVKDQGIGIKAQDKQKLFDRFYRVSNKQTQTISGFGIGLYLCAEIVRRHGGDIGVESEPGKGSSFYFELPAIAK</sequence>
<keyword evidence="8" id="KW-0418">Kinase</keyword>
<evidence type="ECO:0000256" key="1">
    <source>
        <dbReference type="ARBA" id="ARBA00000085"/>
    </source>
</evidence>
<dbReference type="Pfam" id="PF08448">
    <property type="entry name" value="PAS_4"/>
    <property type="match status" value="2"/>
</dbReference>
<dbReference type="PANTHER" id="PTHR42878:SF7">
    <property type="entry name" value="SENSOR HISTIDINE KINASE GLRK"/>
    <property type="match status" value="1"/>
</dbReference>
<dbReference type="InterPro" id="IPR005467">
    <property type="entry name" value="His_kinase_dom"/>
</dbReference>
<keyword evidence="12" id="KW-0472">Membrane</keyword>
<keyword evidence="9" id="KW-0067">ATP-binding</keyword>
<evidence type="ECO:0000256" key="8">
    <source>
        <dbReference type="ARBA" id="ARBA00022777"/>
    </source>
</evidence>
<dbReference type="Pfam" id="PF08447">
    <property type="entry name" value="PAS_3"/>
    <property type="match status" value="1"/>
</dbReference>
<feature type="domain" description="PAS" evidence="15">
    <location>
        <begin position="331"/>
        <end position="402"/>
    </location>
</feature>
<gene>
    <name evidence="17" type="ORF">GCM10023313_16280</name>
</gene>
<comment type="catalytic activity">
    <reaction evidence="1">
        <text>ATP + protein L-histidine = ADP + protein N-phospho-L-histidine.</text>
        <dbReference type="EC" id="2.7.13.3"/>
    </reaction>
</comment>
<dbReference type="InterPro" id="IPR013655">
    <property type="entry name" value="PAS_fold_3"/>
</dbReference>
<dbReference type="InterPro" id="IPR000014">
    <property type="entry name" value="PAS"/>
</dbReference>
<dbReference type="SUPFAM" id="SSF55785">
    <property type="entry name" value="PYP-like sensor domain (PAS domain)"/>
    <property type="match status" value="2"/>
</dbReference>
<dbReference type="InterPro" id="IPR001610">
    <property type="entry name" value="PAC"/>
</dbReference>
<dbReference type="InterPro" id="IPR013656">
    <property type="entry name" value="PAS_4"/>
</dbReference>
<reference evidence="18" key="1">
    <citation type="journal article" date="2019" name="Int. J. Syst. Evol. Microbiol.">
        <title>The Global Catalogue of Microorganisms (GCM) 10K type strain sequencing project: providing services to taxonomists for standard genome sequencing and annotation.</title>
        <authorList>
            <consortium name="The Broad Institute Genomics Platform"/>
            <consortium name="The Broad Institute Genome Sequencing Center for Infectious Disease"/>
            <person name="Wu L."/>
            <person name="Ma J."/>
        </authorList>
    </citation>
    <scope>NUCLEOTIDE SEQUENCE [LARGE SCALE GENOMIC DNA]</scope>
    <source>
        <strain evidence="18">JCM 18283</strain>
    </source>
</reference>
<evidence type="ECO:0000256" key="5">
    <source>
        <dbReference type="ARBA" id="ARBA00022679"/>
    </source>
</evidence>
<dbReference type="InterPro" id="IPR036097">
    <property type="entry name" value="HisK_dim/P_sf"/>
</dbReference>
<dbReference type="InterPro" id="IPR000700">
    <property type="entry name" value="PAS-assoc_C"/>
</dbReference>
<evidence type="ECO:0000259" key="16">
    <source>
        <dbReference type="PROSITE" id="PS50113"/>
    </source>
</evidence>
<dbReference type="RefSeq" id="WP_345330559.1">
    <property type="nucleotide sequence ID" value="NZ_BAABJI010000002.1"/>
</dbReference>
<dbReference type="CDD" id="cd00130">
    <property type="entry name" value="PAS"/>
    <property type="match status" value="1"/>
</dbReference>
<organism evidence="17 18">
    <name type="scientific">Mucilaginibacter defluvii</name>
    <dbReference type="NCBI Taxonomy" id="1196019"/>
    <lineage>
        <taxon>Bacteria</taxon>
        <taxon>Pseudomonadati</taxon>
        <taxon>Bacteroidota</taxon>
        <taxon>Sphingobacteriia</taxon>
        <taxon>Sphingobacteriales</taxon>
        <taxon>Sphingobacteriaceae</taxon>
        <taxon>Mucilaginibacter</taxon>
    </lineage>
</organism>
<dbReference type="NCBIfam" id="TIGR00229">
    <property type="entry name" value="sensory_box"/>
    <property type="match status" value="2"/>
</dbReference>
<dbReference type="Pfam" id="PF02518">
    <property type="entry name" value="HATPase_c"/>
    <property type="match status" value="1"/>
</dbReference>
<dbReference type="Gene3D" id="3.30.450.20">
    <property type="entry name" value="PAS domain"/>
    <property type="match status" value="3"/>
</dbReference>
<dbReference type="Gene3D" id="1.10.287.130">
    <property type="match status" value="1"/>
</dbReference>
<dbReference type="SUPFAM" id="SSF55874">
    <property type="entry name" value="ATPase domain of HSP90 chaperone/DNA topoisomerase II/histidine kinase"/>
    <property type="match status" value="1"/>
</dbReference>
<dbReference type="Pfam" id="PF00512">
    <property type="entry name" value="HisKA"/>
    <property type="match status" value="1"/>
</dbReference>
<dbReference type="InterPro" id="IPR003594">
    <property type="entry name" value="HATPase_dom"/>
</dbReference>
<keyword evidence="18" id="KW-1185">Reference proteome</keyword>
<evidence type="ECO:0000256" key="12">
    <source>
        <dbReference type="ARBA" id="ARBA00023136"/>
    </source>
</evidence>
<comment type="caution">
    <text evidence="17">The sequence shown here is derived from an EMBL/GenBank/DDBJ whole genome shotgun (WGS) entry which is preliminary data.</text>
</comment>
<evidence type="ECO:0000256" key="4">
    <source>
        <dbReference type="ARBA" id="ARBA00022553"/>
    </source>
</evidence>
<dbReference type="SMART" id="SM00387">
    <property type="entry name" value="HATPase_c"/>
    <property type="match status" value="1"/>
</dbReference>
<evidence type="ECO:0000256" key="6">
    <source>
        <dbReference type="ARBA" id="ARBA00022692"/>
    </source>
</evidence>
<accession>A0ABP9FQZ9</accession>
<evidence type="ECO:0000313" key="18">
    <source>
        <dbReference type="Proteomes" id="UP001501436"/>
    </source>
</evidence>
<dbReference type="SUPFAM" id="SSF47384">
    <property type="entry name" value="Homodimeric domain of signal transducing histidine kinase"/>
    <property type="match status" value="1"/>
</dbReference>
<dbReference type="EMBL" id="BAABJI010000002">
    <property type="protein sequence ID" value="GAA4913746.1"/>
    <property type="molecule type" value="Genomic_DNA"/>
</dbReference>
<dbReference type="PROSITE" id="PS50113">
    <property type="entry name" value="PAC"/>
    <property type="match status" value="1"/>
</dbReference>
<evidence type="ECO:0000256" key="2">
    <source>
        <dbReference type="ARBA" id="ARBA00004141"/>
    </source>
</evidence>
<evidence type="ECO:0000259" key="15">
    <source>
        <dbReference type="PROSITE" id="PS50112"/>
    </source>
</evidence>
<dbReference type="Proteomes" id="UP001501436">
    <property type="component" value="Unassembled WGS sequence"/>
</dbReference>
<dbReference type="InterPro" id="IPR036890">
    <property type="entry name" value="HATPase_C_sf"/>
</dbReference>
<dbReference type="SMART" id="SM00091">
    <property type="entry name" value="PAS"/>
    <property type="match status" value="3"/>
</dbReference>
<evidence type="ECO:0000256" key="3">
    <source>
        <dbReference type="ARBA" id="ARBA00012438"/>
    </source>
</evidence>
<dbReference type="SMART" id="SM00388">
    <property type="entry name" value="HisKA"/>
    <property type="match status" value="1"/>
</dbReference>
<evidence type="ECO:0000256" key="10">
    <source>
        <dbReference type="ARBA" id="ARBA00022989"/>
    </source>
</evidence>
<dbReference type="InterPro" id="IPR050351">
    <property type="entry name" value="BphY/WalK/GraS-like"/>
</dbReference>
<dbReference type="InterPro" id="IPR003661">
    <property type="entry name" value="HisK_dim/P_dom"/>
</dbReference>
<feature type="domain" description="Histidine kinase" evidence="14">
    <location>
        <begin position="462"/>
        <end position="678"/>
    </location>
</feature>
<keyword evidence="6" id="KW-0812">Transmembrane</keyword>
<dbReference type="PANTHER" id="PTHR42878">
    <property type="entry name" value="TWO-COMPONENT HISTIDINE KINASE"/>
    <property type="match status" value="1"/>
</dbReference>
<proteinExistence type="predicted"/>
<keyword evidence="13" id="KW-0175">Coiled coil</keyword>
<dbReference type="Gene3D" id="3.30.565.10">
    <property type="entry name" value="Histidine kinase-like ATPase, C-terminal domain"/>
    <property type="match status" value="1"/>
</dbReference>
<feature type="domain" description="PAC" evidence="16">
    <location>
        <begin position="276"/>
        <end position="330"/>
    </location>
</feature>
<evidence type="ECO:0000256" key="9">
    <source>
        <dbReference type="ARBA" id="ARBA00022840"/>
    </source>
</evidence>
<evidence type="ECO:0000259" key="14">
    <source>
        <dbReference type="PROSITE" id="PS50109"/>
    </source>
</evidence>
<comment type="subcellular location">
    <subcellularLocation>
        <location evidence="2">Membrane</location>
        <topology evidence="2">Multi-pass membrane protein</topology>
    </subcellularLocation>
</comment>
<evidence type="ECO:0000256" key="7">
    <source>
        <dbReference type="ARBA" id="ARBA00022741"/>
    </source>
</evidence>
<evidence type="ECO:0000256" key="11">
    <source>
        <dbReference type="ARBA" id="ARBA00023012"/>
    </source>
</evidence>
<keyword evidence="10" id="KW-1133">Transmembrane helix</keyword>
<keyword evidence="5" id="KW-0808">Transferase</keyword>